<dbReference type="AlphaFoldDB" id="A0A564Y1M3"/>
<proteinExistence type="predicted"/>
<dbReference type="Proteomes" id="UP000321570">
    <property type="component" value="Unassembled WGS sequence"/>
</dbReference>
<keyword evidence="2" id="KW-1185">Reference proteome</keyword>
<protein>
    <submittedName>
        <fullName evidence="1">Uncharacterized protein</fullName>
    </submittedName>
</protein>
<reference evidence="1 2" key="1">
    <citation type="submission" date="2019-07" db="EMBL/GenBank/DDBJ databases">
        <authorList>
            <person name="Jastrzebski P J."/>
            <person name="Paukszto L."/>
            <person name="Jastrzebski P J."/>
        </authorList>
    </citation>
    <scope>NUCLEOTIDE SEQUENCE [LARGE SCALE GENOMIC DNA]</scope>
    <source>
        <strain evidence="1 2">WMS-il1</strain>
    </source>
</reference>
<gene>
    <name evidence="1" type="ORF">WMSIL1_LOCUS1404</name>
</gene>
<evidence type="ECO:0000313" key="1">
    <source>
        <dbReference type="EMBL" id="VUZ40484.1"/>
    </source>
</evidence>
<sequence length="78" mass="9424">MQMMLCTTRELSKIFHVSRHMTIYRLEMKRLDWESLKGWEMSPPTSTHPHDLSEINDQQRVTCCVSLRSRELSFRHLF</sequence>
<name>A0A564Y1M3_HYMDI</name>
<organism evidence="1 2">
    <name type="scientific">Hymenolepis diminuta</name>
    <name type="common">Rat tapeworm</name>
    <dbReference type="NCBI Taxonomy" id="6216"/>
    <lineage>
        <taxon>Eukaryota</taxon>
        <taxon>Metazoa</taxon>
        <taxon>Spiralia</taxon>
        <taxon>Lophotrochozoa</taxon>
        <taxon>Platyhelminthes</taxon>
        <taxon>Cestoda</taxon>
        <taxon>Eucestoda</taxon>
        <taxon>Cyclophyllidea</taxon>
        <taxon>Hymenolepididae</taxon>
        <taxon>Hymenolepis</taxon>
    </lineage>
</organism>
<accession>A0A564Y1M3</accession>
<evidence type="ECO:0000313" key="2">
    <source>
        <dbReference type="Proteomes" id="UP000321570"/>
    </source>
</evidence>
<dbReference type="EMBL" id="CABIJS010000033">
    <property type="protein sequence ID" value="VUZ40484.1"/>
    <property type="molecule type" value="Genomic_DNA"/>
</dbReference>